<dbReference type="PANTHER" id="PTHR16932:SF18">
    <property type="entry name" value="INTERFERON, ALPHA-INDUCIBLE PROTEIN 27-LIKE 2"/>
    <property type="match status" value="1"/>
</dbReference>
<dbReference type="Gene3D" id="6.10.110.10">
    <property type="match status" value="1"/>
</dbReference>
<name>Q2H1S9_CHAGB</name>
<dbReference type="GeneID" id="4392996"/>
<evidence type="ECO:0000256" key="2">
    <source>
        <dbReference type="ARBA" id="ARBA00007262"/>
    </source>
</evidence>
<dbReference type="GO" id="GO:0016020">
    <property type="term" value="C:membrane"/>
    <property type="evidence" value="ECO:0007669"/>
    <property type="project" value="UniProtKB-SubCell"/>
</dbReference>
<dbReference type="InterPro" id="IPR009311">
    <property type="entry name" value="IFI6/IFI27-like"/>
</dbReference>
<dbReference type="eggNOG" id="ENOG502SCCP">
    <property type="taxonomic scope" value="Eukaryota"/>
</dbReference>
<dbReference type="PANTHER" id="PTHR16932">
    <property type="entry name" value="INTERFERON ALPHA-INDUCIBLE PROTEIN 27"/>
    <property type="match status" value="1"/>
</dbReference>
<evidence type="ECO:0000256" key="4">
    <source>
        <dbReference type="ARBA" id="ARBA00022989"/>
    </source>
</evidence>
<dbReference type="HOGENOM" id="CLU_1272133_0_0_1"/>
<sequence>MTNVDGKRFAQWRLMKHMTNCREAYKVVAANRNWQPIYRNAATLPESQPNATSVSIHTVIEPVVSRPREMDKAKKAAQAAAKAANHPATAAAMNEAINTAKSGARHVAKYASAHPYVTGAVVAGTTIACAPALVTTPFLAVSGFGAGGVGFNTVAAAAHSTIGNVAGGSLFATLQSAGAGGAGAVAVNAAASAGGAAMAGVAVGGRLCRSFLKRAKL</sequence>
<comment type="similarity">
    <text evidence="2">Belongs to the IFI6/IFI27 family.</text>
</comment>
<proteinExistence type="inferred from homology"/>
<organism evidence="6 7">
    <name type="scientific">Chaetomium globosum (strain ATCC 6205 / CBS 148.51 / DSM 1962 / NBRC 6347 / NRRL 1970)</name>
    <name type="common">Soil fungus</name>
    <dbReference type="NCBI Taxonomy" id="306901"/>
    <lineage>
        <taxon>Eukaryota</taxon>
        <taxon>Fungi</taxon>
        <taxon>Dikarya</taxon>
        <taxon>Ascomycota</taxon>
        <taxon>Pezizomycotina</taxon>
        <taxon>Sordariomycetes</taxon>
        <taxon>Sordariomycetidae</taxon>
        <taxon>Sordariales</taxon>
        <taxon>Chaetomiaceae</taxon>
        <taxon>Chaetomium</taxon>
    </lineage>
</organism>
<dbReference type="InParanoid" id="Q2H1S9"/>
<dbReference type="OMA" id="TNCREAY"/>
<keyword evidence="3" id="KW-0812">Transmembrane</keyword>
<evidence type="ECO:0000256" key="5">
    <source>
        <dbReference type="ARBA" id="ARBA00023136"/>
    </source>
</evidence>
<dbReference type="VEuPathDB" id="FungiDB:CHGG_04267"/>
<dbReference type="EMBL" id="CH408032">
    <property type="protein sequence ID" value="EAQ87648.1"/>
    <property type="molecule type" value="Genomic_DNA"/>
</dbReference>
<gene>
    <name evidence="6" type="ORF">CHGG_04267</name>
</gene>
<comment type="subcellular location">
    <subcellularLocation>
        <location evidence="1">Membrane</location>
        <topology evidence="1">Multi-pass membrane protein</topology>
    </subcellularLocation>
</comment>
<reference evidence="7" key="1">
    <citation type="journal article" date="2015" name="Genome Announc.">
        <title>Draft genome sequence of the cellulolytic fungus Chaetomium globosum.</title>
        <authorList>
            <person name="Cuomo C.A."/>
            <person name="Untereiner W.A."/>
            <person name="Ma L.-J."/>
            <person name="Grabherr M."/>
            <person name="Birren B.W."/>
        </authorList>
    </citation>
    <scope>NUCLEOTIDE SEQUENCE [LARGE SCALE GENOMIC DNA]</scope>
    <source>
        <strain evidence="7">ATCC 6205 / CBS 148.51 / DSM 1962 / NBRC 6347 / NRRL 1970</strain>
    </source>
</reference>
<dbReference type="Pfam" id="PF06140">
    <property type="entry name" value="Ifi-6-16"/>
    <property type="match status" value="1"/>
</dbReference>
<dbReference type="AlphaFoldDB" id="Q2H1S9"/>
<evidence type="ECO:0000313" key="7">
    <source>
        <dbReference type="Proteomes" id="UP000001056"/>
    </source>
</evidence>
<keyword evidence="4" id="KW-1133">Transmembrane helix</keyword>
<keyword evidence="5" id="KW-0472">Membrane</keyword>
<dbReference type="Proteomes" id="UP000001056">
    <property type="component" value="Unassembled WGS sequence"/>
</dbReference>
<evidence type="ECO:0000313" key="6">
    <source>
        <dbReference type="EMBL" id="EAQ87648.1"/>
    </source>
</evidence>
<dbReference type="RefSeq" id="XP_001223481.1">
    <property type="nucleotide sequence ID" value="XM_001223480.1"/>
</dbReference>
<protein>
    <submittedName>
        <fullName evidence="6">Uncharacterized protein</fullName>
    </submittedName>
</protein>
<dbReference type="InterPro" id="IPR038213">
    <property type="entry name" value="IFI6/IFI27-like_sf"/>
</dbReference>
<evidence type="ECO:0000256" key="1">
    <source>
        <dbReference type="ARBA" id="ARBA00004141"/>
    </source>
</evidence>
<keyword evidence="7" id="KW-1185">Reference proteome</keyword>
<dbReference type="OrthoDB" id="10632423at2759"/>
<evidence type="ECO:0000256" key="3">
    <source>
        <dbReference type="ARBA" id="ARBA00022692"/>
    </source>
</evidence>
<accession>Q2H1S9</accession>